<reference evidence="2 3" key="1">
    <citation type="submission" date="2022-05" db="EMBL/GenBank/DDBJ databases">
        <authorList>
            <person name="Park J.-S."/>
        </authorList>
    </citation>
    <scope>NUCLEOTIDE SEQUENCE [LARGE SCALE GENOMIC DNA]</scope>
    <source>
        <strain evidence="2 3">2012CJ34-2</strain>
    </source>
</reference>
<organism evidence="2 3">
    <name type="scientific">Parendozoicomonas callyspongiae</name>
    <dbReference type="NCBI Taxonomy" id="2942213"/>
    <lineage>
        <taxon>Bacteria</taxon>
        <taxon>Pseudomonadati</taxon>
        <taxon>Pseudomonadota</taxon>
        <taxon>Gammaproteobacteria</taxon>
        <taxon>Oceanospirillales</taxon>
        <taxon>Endozoicomonadaceae</taxon>
        <taxon>Parendozoicomonas</taxon>
    </lineage>
</organism>
<sequence length="736" mass="83590">MQIRGRGSQHSQPAGQPRNCAVQQSEGSNGNNSISREEGLINQLFFSAREEFLGKCLSERTIALSHPQNNVAKPSSLVQLLHSFLDAIQELPNRIKKQRTIRTVKKKLIDLTTDIQQSRPVSQETIQSLRKSLERIPDQVVQRHGIDRQKLDEVLSFMEVNQNPVLGSNTYLQCDNTEDKSLQDPAQLFNRLRDELFKLYQNLYQPCDTFAATQIIEQLRETEAITFQTHEQLKNQLSQWASNYQQRIAAARYTKPEAQVAFMFERIKDNCPSLAHFALALGLPEVEAMDCDRSVSSRESLIRILQEASKKGLLTDQNVVSALARVSPCKATRNLSEELNIKAEIGKPEYQDSNPYVAGLSDNDTVDTLTASELIRAASVSSIHLAQALGLRPVDVKMVSDTFSRDYRRQKLELIYMARPVTVGKLANIMAHPAVNFAYGIEQLRCFQAGVSPVQQVPLCDAVIILKELNSDEFTKLTDHLQADQPLKRVMPVDDKRREIINRLICSGRLTPGNLLFALQKIQHNDAITRFQSTFPNTESDSKLLPSVRWQPMFSLPDNFSIDSFLNTELMKAIPPTDDWQALAYIMGLPYNEIEDVDYDHAKDSVCTIVALQKILDNNPEKKVWQLISACHQLGCQHLLDYFPSDIRNAYSPDIHDPLFRKEQEDFQKKVTPLLLHRADAWREIGKTLQLGEYKLQEIAYNTRSDREALLKVFSAAKSKSDTGEVNWESLQAYYT</sequence>
<feature type="region of interest" description="Disordered" evidence="1">
    <location>
        <begin position="1"/>
        <end position="35"/>
    </location>
</feature>
<comment type="caution">
    <text evidence="2">The sequence shown here is derived from an EMBL/GenBank/DDBJ whole genome shotgun (WGS) entry which is preliminary data.</text>
</comment>
<accession>A0ABT0PEA2</accession>
<dbReference type="Proteomes" id="UP001203338">
    <property type="component" value="Unassembled WGS sequence"/>
</dbReference>
<feature type="compositionally biased region" description="Polar residues" evidence="1">
    <location>
        <begin position="21"/>
        <end position="34"/>
    </location>
</feature>
<evidence type="ECO:0000313" key="3">
    <source>
        <dbReference type="Proteomes" id="UP001203338"/>
    </source>
</evidence>
<keyword evidence="3" id="KW-1185">Reference proteome</keyword>
<gene>
    <name evidence="2" type="ORF">M3P05_07075</name>
</gene>
<evidence type="ECO:0000313" key="2">
    <source>
        <dbReference type="EMBL" id="MCL6269699.1"/>
    </source>
</evidence>
<dbReference type="RefSeq" id="WP_249698773.1">
    <property type="nucleotide sequence ID" value="NZ_JAMFLX010000007.1"/>
</dbReference>
<dbReference type="EMBL" id="JAMFLX010000007">
    <property type="protein sequence ID" value="MCL6269699.1"/>
    <property type="molecule type" value="Genomic_DNA"/>
</dbReference>
<name>A0ABT0PEA2_9GAMM</name>
<protein>
    <submittedName>
        <fullName evidence="2">Uncharacterized protein</fullName>
    </submittedName>
</protein>
<proteinExistence type="predicted"/>
<evidence type="ECO:0000256" key="1">
    <source>
        <dbReference type="SAM" id="MobiDB-lite"/>
    </source>
</evidence>